<accession>A0A078L4I8</accession>
<dbReference type="OrthoDB" id="5643032at2"/>
<dbReference type="InterPro" id="IPR038498">
    <property type="entry name" value="OspF/SpvC_sf"/>
</dbReference>
<protein>
    <submittedName>
        <fullName evidence="3">Uncharacterized protein</fullName>
    </submittedName>
</protein>
<dbReference type="RefSeq" id="WP_044012018.1">
    <property type="nucleotide sequence ID" value="NZ_CCVW01000004.1"/>
</dbReference>
<dbReference type="EMBL" id="CCSB01000004">
    <property type="protein sequence ID" value="CDZ78838.1"/>
    <property type="molecule type" value="Genomic_DNA"/>
</dbReference>
<keyword evidence="2" id="KW-0812">Transmembrane</keyword>
<evidence type="ECO:0000256" key="1">
    <source>
        <dbReference type="SAM" id="MobiDB-lite"/>
    </source>
</evidence>
<organism evidence="3 4">
    <name type="scientific">Legionella massiliensis</name>
    <dbReference type="NCBI Taxonomy" id="1034943"/>
    <lineage>
        <taxon>Bacteria</taxon>
        <taxon>Pseudomonadati</taxon>
        <taxon>Pseudomonadota</taxon>
        <taxon>Gammaproteobacteria</taxon>
        <taxon>Legionellales</taxon>
        <taxon>Legionellaceae</taxon>
        <taxon>Legionella</taxon>
    </lineage>
</organism>
<reference evidence="3 4" key="1">
    <citation type="submission" date="2014-06" db="EMBL/GenBank/DDBJ databases">
        <authorList>
            <person name="Urmite Genomes Urmite Genomes"/>
        </authorList>
    </citation>
    <scope>NUCLEOTIDE SEQUENCE [LARGE SCALE GENOMIC DNA]</scope>
</reference>
<evidence type="ECO:0000256" key="2">
    <source>
        <dbReference type="SAM" id="Phobius"/>
    </source>
</evidence>
<dbReference type="Gene3D" id="3.30.2430.10">
    <property type="entry name" value="phosphothreonine lyase"/>
    <property type="match status" value="1"/>
</dbReference>
<keyword evidence="2" id="KW-0472">Membrane</keyword>
<feature type="compositionally biased region" description="Polar residues" evidence="1">
    <location>
        <begin position="589"/>
        <end position="601"/>
    </location>
</feature>
<proteinExistence type="predicted"/>
<sequence>MGKTIGELHDISYSTLNQLYPTITRIRVGPYQGFVGGVDSQWSAFNEKDEKGSYKEPMRIVDSTFFANFHADTPIANEPDSPWKIHISIAPDDLEKAWDLVYPILIDNNVPNFKVTRRIVGETLHDVMLLADSEFLRTRSISREDKDLALQDILRVSKGMQITIYIPENQEAAYNKLLKTIEPILYKAGVKPGIIDKSDRALGLYSSVRHVGHGYTSYEKVTGYKRVEEKDPFEAIEPVWKDVAINWKSLDFLGQAQRAKLLLQQVLDAEKQYRNGSITIKEFKQLCKVAKEYFTRWHLLLKRTDTKTLTASELRGFNRLQKWIDNGYRLLPTLRKQKARKIREAEDILLNASFESSQPVKPMRKRLQRTDGQVNLFAGQAAPSSQPEHASEPPKPSEPLVLLQPEEFRPSSDEEHSDSDKKLDSTAVIQELLAERRKSFNLMRQELELEKEQACQEQGVVISSVPEQADKGFIKGVIIGGLIGAGLAVLCFYLMPLLVAIALTGFLLVGGAIIGGVVDYNLPSSTEKMTEETEPLLGPSETLLNKAQSPLRPALSKTVSLTGSLRRAGTLRMFDFEESSELDAPGSGQDLSIRNAQKLPS</sequence>
<evidence type="ECO:0000313" key="4">
    <source>
        <dbReference type="Proteomes" id="UP000044071"/>
    </source>
</evidence>
<dbReference type="eggNOG" id="ENOG5031EIN">
    <property type="taxonomic scope" value="Bacteria"/>
</dbReference>
<feature type="region of interest" description="Disordered" evidence="1">
    <location>
        <begin position="380"/>
        <end position="399"/>
    </location>
</feature>
<feature type="region of interest" description="Disordered" evidence="1">
    <location>
        <begin position="579"/>
        <end position="601"/>
    </location>
</feature>
<keyword evidence="2" id="KW-1133">Transmembrane helix</keyword>
<evidence type="ECO:0000313" key="3">
    <source>
        <dbReference type="EMBL" id="CDZ78838.1"/>
    </source>
</evidence>
<dbReference type="Proteomes" id="UP000044071">
    <property type="component" value="Unassembled WGS sequence"/>
</dbReference>
<gene>
    <name evidence="3" type="ORF">BN59_03152</name>
</gene>
<feature type="transmembrane region" description="Helical" evidence="2">
    <location>
        <begin position="473"/>
        <end position="495"/>
    </location>
</feature>
<feature type="transmembrane region" description="Helical" evidence="2">
    <location>
        <begin position="501"/>
        <end position="522"/>
    </location>
</feature>
<name>A0A078L4I8_9GAMM</name>
<keyword evidence="4" id="KW-1185">Reference proteome</keyword>
<dbReference type="AlphaFoldDB" id="A0A078L4I8"/>